<organism evidence="7 8">
    <name type="scientific">Rhizodiscina lignyota</name>
    <dbReference type="NCBI Taxonomy" id="1504668"/>
    <lineage>
        <taxon>Eukaryota</taxon>
        <taxon>Fungi</taxon>
        <taxon>Dikarya</taxon>
        <taxon>Ascomycota</taxon>
        <taxon>Pezizomycotina</taxon>
        <taxon>Dothideomycetes</taxon>
        <taxon>Pleosporomycetidae</taxon>
        <taxon>Aulographales</taxon>
        <taxon>Rhizodiscinaceae</taxon>
        <taxon>Rhizodiscina</taxon>
    </lineage>
</organism>
<dbReference type="GO" id="GO:0000297">
    <property type="term" value="F:spermine transmembrane transporter activity"/>
    <property type="evidence" value="ECO:0007669"/>
    <property type="project" value="TreeGrafter"/>
</dbReference>
<evidence type="ECO:0000256" key="3">
    <source>
        <dbReference type="ARBA" id="ARBA00022989"/>
    </source>
</evidence>
<feature type="transmembrane region" description="Helical" evidence="5">
    <location>
        <begin position="55"/>
        <end position="73"/>
    </location>
</feature>
<dbReference type="Gene3D" id="1.20.1250.20">
    <property type="entry name" value="MFS general substrate transporter like domains"/>
    <property type="match status" value="1"/>
</dbReference>
<feature type="transmembrane region" description="Helical" evidence="5">
    <location>
        <begin position="110"/>
        <end position="132"/>
    </location>
</feature>
<feature type="transmembrane region" description="Helical" evidence="5">
    <location>
        <begin position="174"/>
        <end position="194"/>
    </location>
</feature>
<feature type="transmembrane region" description="Helical" evidence="5">
    <location>
        <begin position="357"/>
        <end position="379"/>
    </location>
</feature>
<dbReference type="OrthoDB" id="3936150at2759"/>
<feature type="transmembrane region" description="Helical" evidence="5">
    <location>
        <begin position="144"/>
        <end position="168"/>
    </location>
</feature>
<feature type="transmembrane region" description="Helical" evidence="5">
    <location>
        <begin position="420"/>
        <end position="440"/>
    </location>
</feature>
<dbReference type="Pfam" id="PF07690">
    <property type="entry name" value="MFS_1"/>
    <property type="match status" value="1"/>
</dbReference>
<protein>
    <submittedName>
        <fullName evidence="7">MFS general substrate transporter</fullName>
    </submittedName>
</protein>
<dbReference type="EMBL" id="ML978127">
    <property type="protein sequence ID" value="KAF2097771.1"/>
    <property type="molecule type" value="Genomic_DNA"/>
</dbReference>
<evidence type="ECO:0000313" key="8">
    <source>
        <dbReference type="Proteomes" id="UP000799772"/>
    </source>
</evidence>
<feature type="transmembrane region" description="Helical" evidence="5">
    <location>
        <begin position="324"/>
        <end position="345"/>
    </location>
</feature>
<sequence length="481" mass="53051">MDATDYDNPMNWPLHRRIYTTACSWFYAFTVAFGLTAYTAGIGDIVIQFNVSRTVAVLPFAIFLWGVSFAPIYSPHLAERFGRSIIYFICVFLFSIFTLGVGYSQNFASIVVLRFFAGFFGGPCLVLIEGTFADIWDANQTNTYYAFLGTASYIGAACGPLVLGFVVQATGWRWTQWVTLMVALASLLFGTNMSESYQREIPRRRNRTRGLPPPEQPAALSGVTLAEMARTTIINPAIQLFTEPVVIMFTIYVVFLFGTVFQFFITVPIVLSTVYNFTLGSVGLAFISAIIGSLLAAGCSIAVEQIFYRRSLKTNANGMTPIELRLIPAMYGGFLMLASFFWIGWTAKPSVNWAVPVVGTGVFVWGNLSVLISLVPYIFDAYPPAGTLAALTIGASARILIGGLIPMLIIFDFTNIGGDWALSIFGFITIVLIPIPFILFKFGPGLRARSRFSAKSPAEEQMIMMMMEAQRKEMAQESMQA</sequence>
<keyword evidence="2 5" id="KW-0812">Transmembrane</keyword>
<evidence type="ECO:0000259" key="6">
    <source>
        <dbReference type="PROSITE" id="PS50850"/>
    </source>
</evidence>
<evidence type="ECO:0000256" key="4">
    <source>
        <dbReference type="ARBA" id="ARBA00023136"/>
    </source>
</evidence>
<comment type="subcellular location">
    <subcellularLocation>
        <location evidence="1">Membrane</location>
        <topology evidence="1">Multi-pass membrane protein</topology>
    </subcellularLocation>
</comment>
<dbReference type="GO" id="GO:0005886">
    <property type="term" value="C:plasma membrane"/>
    <property type="evidence" value="ECO:0007669"/>
    <property type="project" value="TreeGrafter"/>
</dbReference>
<dbReference type="Proteomes" id="UP000799772">
    <property type="component" value="Unassembled WGS sequence"/>
</dbReference>
<dbReference type="SUPFAM" id="SSF103473">
    <property type="entry name" value="MFS general substrate transporter"/>
    <property type="match status" value="1"/>
</dbReference>
<dbReference type="InterPro" id="IPR036259">
    <property type="entry name" value="MFS_trans_sf"/>
</dbReference>
<feature type="transmembrane region" description="Helical" evidence="5">
    <location>
        <begin position="25"/>
        <end position="49"/>
    </location>
</feature>
<keyword evidence="3 5" id="KW-1133">Transmembrane helix</keyword>
<feature type="transmembrane region" description="Helical" evidence="5">
    <location>
        <begin position="85"/>
        <end position="104"/>
    </location>
</feature>
<feature type="domain" description="Major facilitator superfamily (MFS) profile" evidence="6">
    <location>
        <begin position="20"/>
        <end position="447"/>
    </location>
</feature>
<gene>
    <name evidence="7" type="ORF">NA57DRAFT_66362</name>
</gene>
<dbReference type="GO" id="GO:0015606">
    <property type="term" value="F:spermidine transmembrane transporter activity"/>
    <property type="evidence" value="ECO:0007669"/>
    <property type="project" value="TreeGrafter"/>
</dbReference>
<feature type="transmembrane region" description="Helical" evidence="5">
    <location>
        <begin position="245"/>
        <end position="271"/>
    </location>
</feature>
<evidence type="ECO:0000313" key="7">
    <source>
        <dbReference type="EMBL" id="KAF2097771.1"/>
    </source>
</evidence>
<reference evidence="7" key="1">
    <citation type="journal article" date="2020" name="Stud. Mycol.">
        <title>101 Dothideomycetes genomes: a test case for predicting lifestyles and emergence of pathogens.</title>
        <authorList>
            <person name="Haridas S."/>
            <person name="Albert R."/>
            <person name="Binder M."/>
            <person name="Bloem J."/>
            <person name="Labutti K."/>
            <person name="Salamov A."/>
            <person name="Andreopoulos B."/>
            <person name="Baker S."/>
            <person name="Barry K."/>
            <person name="Bills G."/>
            <person name="Bluhm B."/>
            <person name="Cannon C."/>
            <person name="Castanera R."/>
            <person name="Culley D."/>
            <person name="Daum C."/>
            <person name="Ezra D."/>
            <person name="Gonzalez J."/>
            <person name="Henrissat B."/>
            <person name="Kuo A."/>
            <person name="Liang C."/>
            <person name="Lipzen A."/>
            <person name="Lutzoni F."/>
            <person name="Magnuson J."/>
            <person name="Mondo S."/>
            <person name="Nolan M."/>
            <person name="Ohm R."/>
            <person name="Pangilinan J."/>
            <person name="Park H.-J."/>
            <person name="Ramirez L."/>
            <person name="Alfaro M."/>
            <person name="Sun H."/>
            <person name="Tritt A."/>
            <person name="Yoshinaga Y."/>
            <person name="Zwiers L.-H."/>
            <person name="Turgeon B."/>
            <person name="Goodwin S."/>
            <person name="Spatafora J."/>
            <person name="Crous P."/>
            <person name="Grigoriev I."/>
        </authorList>
    </citation>
    <scope>NUCLEOTIDE SEQUENCE</scope>
    <source>
        <strain evidence="7">CBS 133067</strain>
    </source>
</reference>
<proteinExistence type="predicted"/>
<dbReference type="AlphaFoldDB" id="A0A9P4IGI5"/>
<feature type="transmembrane region" description="Helical" evidence="5">
    <location>
        <begin position="277"/>
        <end position="303"/>
    </location>
</feature>
<name>A0A9P4IGI5_9PEZI</name>
<keyword evidence="8" id="KW-1185">Reference proteome</keyword>
<keyword evidence="4 5" id="KW-0472">Membrane</keyword>
<dbReference type="InterPro" id="IPR020846">
    <property type="entry name" value="MFS_dom"/>
</dbReference>
<dbReference type="InterPro" id="IPR011701">
    <property type="entry name" value="MFS"/>
</dbReference>
<evidence type="ECO:0000256" key="5">
    <source>
        <dbReference type="SAM" id="Phobius"/>
    </source>
</evidence>
<comment type="caution">
    <text evidence="7">The sequence shown here is derived from an EMBL/GenBank/DDBJ whole genome shotgun (WGS) entry which is preliminary data.</text>
</comment>
<evidence type="ECO:0000256" key="1">
    <source>
        <dbReference type="ARBA" id="ARBA00004141"/>
    </source>
</evidence>
<dbReference type="PANTHER" id="PTHR23502">
    <property type="entry name" value="MAJOR FACILITATOR SUPERFAMILY"/>
    <property type="match status" value="1"/>
</dbReference>
<dbReference type="PANTHER" id="PTHR23502:SF38">
    <property type="entry name" value="POLYAMINE TRANSPORTER 4"/>
    <property type="match status" value="1"/>
</dbReference>
<dbReference type="PROSITE" id="PS50850">
    <property type="entry name" value="MFS"/>
    <property type="match status" value="1"/>
</dbReference>
<evidence type="ECO:0000256" key="2">
    <source>
        <dbReference type="ARBA" id="ARBA00022692"/>
    </source>
</evidence>
<accession>A0A9P4IGI5</accession>
<feature type="transmembrane region" description="Helical" evidence="5">
    <location>
        <begin position="391"/>
        <end position="414"/>
    </location>
</feature>